<protein>
    <submittedName>
        <fullName evidence="1">Uncharacterized protein</fullName>
    </submittedName>
</protein>
<evidence type="ECO:0000313" key="2">
    <source>
        <dbReference type="Proteomes" id="UP000564378"/>
    </source>
</evidence>
<dbReference type="RefSeq" id="WP_185799895.1">
    <property type="nucleotide sequence ID" value="NZ_JACJVJ010000001.1"/>
</dbReference>
<dbReference type="EMBL" id="JACJVJ010000001">
    <property type="protein sequence ID" value="MBC2776625.1"/>
    <property type="molecule type" value="Genomic_DNA"/>
</dbReference>
<name>A0A842HUL4_9SPHN</name>
<dbReference type="SUPFAM" id="SSF52922">
    <property type="entry name" value="TK C-terminal domain-like"/>
    <property type="match status" value="1"/>
</dbReference>
<comment type="caution">
    <text evidence="1">The sequence shown here is derived from an EMBL/GenBank/DDBJ whole genome shotgun (WGS) entry which is preliminary data.</text>
</comment>
<organism evidence="1 2">
    <name type="scientific">Parasphingopyxis marina</name>
    <dbReference type="NCBI Taxonomy" id="2761622"/>
    <lineage>
        <taxon>Bacteria</taxon>
        <taxon>Pseudomonadati</taxon>
        <taxon>Pseudomonadota</taxon>
        <taxon>Alphaproteobacteria</taxon>
        <taxon>Sphingomonadales</taxon>
        <taxon>Sphingomonadaceae</taxon>
        <taxon>Parasphingopyxis</taxon>
    </lineage>
</organism>
<reference evidence="1 2" key="1">
    <citation type="submission" date="2020-08" db="EMBL/GenBank/DDBJ databases">
        <title>Draft genome sequence of Parasphingopyxis sp. GrpM-11.</title>
        <authorList>
            <person name="Oh J."/>
            <person name="Roh D.-H."/>
        </authorList>
    </citation>
    <scope>NUCLEOTIDE SEQUENCE [LARGE SCALE GENOMIC DNA]</scope>
    <source>
        <strain evidence="1 2">GrpM-11</strain>
    </source>
</reference>
<accession>A0A842HUL4</accession>
<gene>
    <name evidence="1" type="ORF">H6P80_03225</name>
</gene>
<keyword evidence="2" id="KW-1185">Reference proteome</keyword>
<proteinExistence type="predicted"/>
<dbReference type="Proteomes" id="UP000564378">
    <property type="component" value="Unassembled WGS sequence"/>
</dbReference>
<evidence type="ECO:0000313" key="1">
    <source>
        <dbReference type="EMBL" id="MBC2776625.1"/>
    </source>
</evidence>
<sequence>MRTTETSCHPTDSTLKAAPVRISHPDVPIPFARNLEDALLPNADKIEAAITKMMELPNGG</sequence>
<dbReference type="InterPro" id="IPR009014">
    <property type="entry name" value="Transketo_C/PFOR_II"/>
</dbReference>
<dbReference type="AlphaFoldDB" id="A0A842HUL4"/>
<dbReference type="Gene3D" id="3.40.50.920">
    <property type="match status" value="1"/>
</dbReference>